<feature type="region of interest" description="Disordered" evidence="1">
    <location>
        <begin position="1"/>
        <end position="167"/>
    </location>
</feature>
<evidence type="ECO:0000256" key="1">
    <source>
        <dbReference type="SAM" id="MobiDB-lite"/>
    </source>
</evidence>
<proteinExistence type="predicted"/>
<feature type="non-terminal residue" evidence="2">
    <location>
        <position position="167"/>
    </location>
</feature>
<accession>A0A6J4KHF1</accession>
<feature type="compositionally biased region" description="Basic and acidic residues" evidence="1">
    <location>
        <begin position="30"/>
        <end position="45"/>
    </location>
</feature>
<dbReference type="AlphaFoldDB" id="A0A6J4KHF1"/>
<feature type="compositionally biased region" description="Basic residues" evidence="1">
    <location>
        <begin position="75"/>
        <end position="84"/>
    </location>
</feature>
<evidence type="ECO:0000313" key="2">
    <source>
        <dbReference type="EMBL" id="CAA9305123.1"/>
    </source>
</evidence>
<gene>
    <name evidence="2" type="ORF">AVDCRST_MAG11-1103</name>
</gene>
<feature type="non-terminal residue" evidence="2">
    <location>
        <position position="1"/>
    </location>
</feature>
<sequence length="167" mass="17238">DGAAVAAARSRRHRDGTHLGRGLGPGGRARRVDRGSGRVDGRDVGRGGGVPRLPGRRGVLGGARDRGRPSPLRRAVARARRRLGRGCGSPGGHAAVRAGRAHHRDPALAAGRGRHRLHHAAERPLGRRLAGARPDGRDAGARRRAGGGDRGGARGRRGGGAAPRHAL</sequence>
<reference evidence="2" key="1">
    <citation type="submission" date="2020-02" db="EMBL/GenBank/DDBJ databases">
        <authorList>
            <person name="Meier V. D."/>
        </authorList>
    </citation>
    <scope>NUCLEOTIDE SEQUENCE</scope>
    <source>
        <strain evidence="2">AVDCRST_MAG11</strain>
    </source>
</reference>
<dbReference type="EMBL" id="CADCTU010000250">
    <property type="protein sequence ID" value="CAA9305123.1"/>
    <property type="molecule type" value="Genomic_DNA"/>
</dbReference>
<organism evidence="2">
    <name type="scientific">uncultured Gemmatimonadaceae bacterium</name>
    <dbReference type="NCBI Taxonomy" id="246130"/>
    <lineage>
        <taxon>Bacteria</taxon>
        <taxon>Pseudomonadati</taxon>
        <taxon>Gemmatimonadota</taxon>
        <taxon>Gemmatimonadia</taxon>
        <taxon>Gemmatimonadales</taxon>
        <taxon>Gemmatimonadaceae</taxon>
        <taxon>environmental samples</taxon>
    </lineage>
</organism>
<protein>
    <submittedName>
        <fullName evidence="2">Uncharacterized protein</fullName>
    </submittedName>
</protein>
<name>A0A6J4KHF1_9BACT</name>